<dbReference type="PATRIC" id="fig|1550241.5.peg.1487"/>
<sequence length="177" mass="20092">MPGSLLDAQLRATLERWEKARAAKDVYYVTEVASGSRGQGRGVSEGRRVHSKIWGLDPFEVLNHSRISLPLPVAWRFRFGWLLGVVDQVLFVDGLPVEVAELKSYDGFKSYEKVQASLYGLLVMLNFQYRPRVSIIGMNEKLEINNWEEIAIEALVSFCRKRNTSQCAGVMRRNALS</sequence>
<proteinExistence type="predicted"/>
<keyword evidence="2" id="KW-1185">Reference proteome</keyword>
<dbReference type="RefSeq" id="WP_052884599.1">
    <property type="nucleotide sequence ID" value="NZ_CP009961.1"/>
</dbReference>
<organism evidence="1 2">
    <name type="scientific">Infirmifilum uzonense</name>
    <dbReference type="NCBI Taxonomy" id="1550241"/>
    <lineage>
        <taxon>Archaea</taxon>
        <taxon>Thermoproteota</taxon>
        <taxon>Thermoprotei</taxon>
        <taxon>Thermofilales</taxon>
        <taxon>Thermofilaceae</taxon>
        <taxon>Infirmifilum</taxon>
    </lineage>
</organism>
<evidence type="ECO:0000313" key="1">
    <source>
        <dbReference type="EMBL" id="AKG39063.1"/>
    </source>
</evidence>
<dbReference type="STRING" id="1550241.MA03_07185"/>
<reference evidence="1 2" key="1">
    <citation type="journal article" date="2015" name="Stand. Genomic Sci.">
        <title>Complete genome sequence of and proposal of Thermofilum uzonense sp. nov. a novel hyperthermophilic crenarchaeon and emended description of the genus Thermofilum.</title>
        <authorList>
            <person name="Toshchakov S.V."/>
            <person name="Korzhenkov A.A."/>
            <person name="Samarov N.I."/>
            <person name="Mazunin I.O."/>
            <person name="Mozhey O.I."/>
            <person name="Shmyr I.S."/>
            <person name="Derbikova K.S."/>
            <person name="Taranov E.A."/>
            <person name="Dominova I.N."/>
            <person name="Bonch-Osmolovskaya E.A."/>
            <person name="Patrushev M.V."/>
            <person name="Podosokorskaya O.A."/>
            <person name="Kublanov I.V."/>
        </authorList>
    </citation>
    <scope>NUCLEOTIDE SEQUENCE [LARGE SCALE GENOMIC DNA]</scope>
    <source>
        <strain evidence="1 2">1807-2</strain>
    </source>
</reference>
<dbReference type="GeneID" id="25402002"/>
<name>A0A0F7FJH7_9CREN</name>
<protein>
    <recommendedName>
        <fullName evidence="3">PD-(D/E)XK endonuclease-like domain-containing protein</fullName>
    </recommendedName>
</protein>
<evidence type="ECO:0008006" key="3">
    <source>
        <dbReference type="Google" id="ProtNLM"/>
    </source>
</evidence>
<dbReference type="EMBL" id="CP009961">
    <property type="protein sequence ID" value="AKG39063.1"/>
    <property type="molecule type" value="Genomic_DNA"/>
</dbReference>
<dbReference type="HOGENOM" id="CLU_1544274_0_0_2"/>
<evidence type="ECO:0000313" key="2">
    <source>
        <dbReference type="Proteomes" id="UP000067434"/>
    </source>
</evidence>
<dbReference type="OrthoDB" id="31407at2157"/>
<dbReference type="AlphaFoldDB" id="A0A0F7FJH7"/>
<dbReference type="KEGG" id="thf:MA03_07185"/>
<accession>A0A0F7FJH7</accession>
<gene>
    <name evidence="1" type="ORF">MA03_07185</name>
</gene>
<dbReference type="Proteomes" id="UP000067434">
    <property type="component" value="Chromosome"/>
</dbReference>